<dbReference type="GO" id="GO:0005524">
    <property type="term" value="F:ATP binding"/>
    <property type="evidence" value="ECO:0007669"/>
    <property type="project" value="InterPro"/>
</dbReference>
<organism evidence="2 3">
    <name type="scientific">Luteitalea pratensis</name>
    <dbReference type="NCBI Taxonomy" id="1855912"/>
    <lineage>
        <taxon>Bacteria</taxon>
        <taxon>Pseudomonadati</taxon>
        <taxon>Acidobacteriota</taxon>
        <taxon>Vicinamibacteria</taxon>
        <taxon>Vicinamibacterales</taxon>
        <taxon>Vicinamibacteraceae</taxon>
        <taxon>Luteitalea</taxon>
    </lineage>
</organism>
<name>A0A143PPR7_LUTPR</name>
<dbReference type="EMBL" id="CP015136">
    <property type="protein sequence ID" value="AMY10697.1"/>
    <property type="molecule type" value="Genomic_DNA"/>
</dbReference>
<reference evidence="2 3" key="1">
    <citation type="journal article" date="2016" name="Genome Announc.">
        <title>First Complete Genome Sequence of a Subdivision 6 Acidobacterium Strain.</title>
        <authorList>
            <person name="Huang S."/>
            <person name="Vieira S."/>
            <person name="Bunk B."/>
            <person name="Riedel T."/>
            <person name="Sproer C."/>
            <person name="Overmann J."/>
        </authorList>
    </citation>
    <scope>NUCLEOTIDE SEQUENCE [LARGE SCALE GENOMIC DNA]</scope>
    <source>
        <strain evidence="3">DSM 100886 HEG_-6_39</strain>
    </source>
</reference>
<dbReference type="STRING" id="1855912.LuPra_03936"/>
<keyword evidence="3" id="KW-1185">Reference proteome</keyword>
<dbReference type="AlphaFoldDB" id="A0A143PPR7"/>
<dbReference type="InterPro" id="IPR002611">
    <property type="entry name" value="IstB_ATP-bd"/>
</dbReference>
<protein>
    <submittedName>
        <fullName evidence="2">Transposase/IS protein</fullName>
    </submittedName>
</protein>
<dbReference type="Proteomes" id="UP000076079">
    <property type="component" value="Chromosome"/>
</dbReference>
<evidence type="ECO:0000313" key="2">
    <source>
        <dbReference type="EMBL" id="AMY10697.1"/>
    </source>
</evidence>
<dbReference type="KEGG" id="abac:LuPra_03936"/>
<dbReference type="Pfam" id="PF01695">
    <property type="entry name" value="IstB_IS21"/>
    <property type="match status" value="1"/>
</dbReference>
<sequence>MKTAPLSRRDRLRQMLADLRMPGALEALDAILRDVDGGALTAADAIEQLLTAQIQLRNNRRLQAAMRSSRLPAGKQLHDFDFTFQPSLRREQIDRLVHHCHLVTIRGNSYRMRQHTELWQTLHAAHDDAPAARRRLPRQDVATS</sequence>
<reference evidence="3" key="2">
    <citation type="submission" date="2016-04" db="EMBL/GenBank/DDBJ databases">
        <title>First Complete Genome Sequence of a Subdivision 6 Acidobacterium.</title>
        <authorList>
            <person name="Huang S."/>
            <person name="Vieira S."/>
            <person name="Bunk B."/>
            <person name="Riedel T."/>
            <person name="Sproeer C."/>
            <person name="Overmann J."/>
        </authorList>
    </citation>
    <scope>NUCLEOTIDE SEQUENCE [LARGE SCALE GENOMIC DNA]</scope>
    <source>
        <strain evidence="3">DSM 100886 HEG_-6_39</strain>
    </source>
</reference>
<accession>A0A143PPR7</accession>
<evidence type="ECO:0000259" key="1">
    <source>
        <dbReference type="Pfam" id="PF01695"/>
    </source>
</evidence>
<proteinExistence type="predicted"/>
<feature type="domain" description="IstB-like ATP-binding" evidence="1">
    <location>
        <begin position="16"/>
        <end position="93"/>
    </location>
</feature>
<gene>
    <name evidence="2" type="ORF">LuPra_03936</name>
</gene>
<evidence type="ECO:0000313" key="3">
    <source>
        <dbReference type="Proteomes" id="UP000076079"/>
    </source>
</evidence>